<reference evidence="2" key="1">
    <citation type="journal article" date="2021" name="Nat. Commun.">
        <title>Genetic determinants of endophytism in the Arabidopsis root mycobiome.</title>
        <authorList>
            <person name="Mesny F."/>
            <person name="Miyauchi S."/>
            <person name="Thiergart T."/>
            <person name="Pickel B."/>
            <person name="Atanasova L."/>
            <person name="Karlsson M."/>
            <person name="Huettel B."/>
            <person name="Barry K.W."/>
            <person name="Haridas S."/>
            <person name="Chen C."/>
            <person name="Bauer D."/>
            <person name="Andreopoulos W."/>
            <person name="Pangilinan J."/>
            <person name="LaButti K."/>
            <person name="Riley R."/>
            <person name="Lipzen A."/>
            <person name="Clum A."/>
            <person name="Drula E."/>
            <person name="Henrissat B."/>
            <person name="Kohler A."/>
            <person name="Grigoriev I.V."/>
            <person name="Martin F.M."/>
            <person name="Hacquard S."/>
        </authorList>
    </citation>
    <scope>NUCLEOTIDE SEQUENCE</scope>
    <source>
        <strain evidence="2">MPI-CAGE-AT-0021</strain>
    </source>
</reference>
<organism evidence="2 3">
    <name type="scientific">Dactylonectria estremocensis</name>
    <dbReference type="NCBI Taxonomy" id="1079267"/>
    <lineage>
        <taxon>Eukaryota</taxon>
        <taxon>Fungi</taxon>
        <taxon>Dikarya</taxon>
        <taxon>Ascomycota</taxon>
        <taxon>Pezizomycotina</taxon>
        <taxon>Sordariomycetes</taxon>
        <taxon>Hypocreomycetidae</taxon>
        <taxon>Hypocreales</taxon>
        <taxon>Nectriaceae</taxon>
        <taxon>Dactylonectria</taxon>
    </lineage>
</organism>
<name>A0A9P9DCK4_9HYPO</name>
<dbReference type="PANTHER" id="PTHR24148">
    <property type="entry name" value="ANKYRIN REPEAT DOMAIN-CONTAINING PROTEIN 39 HOMOLOG-RELATED"/>
    <property type="match status" value="1"/>
</dbReference>
<evidence type="ECO:0000313" key="3">
    <source>
        <dbReference type="Proteomes" id="UP000717696"/>
    </source>
</evidence>
<keyword evidence="3" id="KW-1185">Reference proteome</keyword>
<feature type="domain" description="Heterokaryon incompatibility" evidence="1">
    <location>
        <begin position="42"/>
        <end position="217"/>
    </location>
</feature>
<dbReference type="PANTHER" id="PTHR24148:SF79">
    <property type="entry name" value="HETEROKARYON INCOMPATIBILITY DOMAIN-CONTAINING PROTEIN"/>
    <property type="match status" value="1"/>
</dbReference>
<gene>
    <name evidence="2" type="ORF">B0J13DRAFT_416358</name>
</gene>
<proteinExistence type="predicted"/>
<feature type="non-terminal residue" evidence="2">
    <location>
        <position position="338"/>
    </location>
</feature>
<dbReference type="Proteomes" id="UP000717696">
    <property type="component" value="Unassembled WGS sequence"/>
</dbReference>
<accession>A0A9P9DCK4</accession>
<dbReference type="EMBL" id="JAGMUU010000036">
    <property type="protein sequence ID" value="KAH7116474.1"/>
    <property type="molecule type" value="Genomic_DNA"/>
</dbReference>
<dbReference type="AlphaFoldDB" id="A0A9P9DCK4"/>
<evidence type="ECO:0000259" key="1">
    <source>
        <dbReference type="Pfam" id="PF06985"/>
    </source>
</evidence>
<dbReference type="OrthoDB" id="5386682at2759"/>
<evidence type="ECO:0000313" key="2">
    <source>
        <dbReference type="EMBL" id="KAH7116474.1"/>
    </source>
</evidence>
<feature type="non-terminal residue" evidence="2">
    <location>
        <position position="1"/>
    </location>
</feature>
<dbReference type="Pfam" id="PF06985">
    <property type="entry name" value="HET"/>
    <property type="match status" value="1"/>
</dbReference>
<dbReference type="InterPro" id="IPR052895">
    <property type="entry name" value="HetReg/Transcr_Mod"/>
</dbReference>
<dbReference type="InterPro" id="IPR010730">
    <property type="entry name" value="HET"/>
</dbReference>
<sequence length="338" mass="38786">TSIYAPLNPSNSDIRLLEVVSLDQGAISCNLIHLSLRENPTFAALSYVWGDPSIVEDITVNGHTALVTTNLAAALRHVRTSWIRQFPDRDPSTFRLWADAICINQADAAERNSQVQRMGSLYETAEVVLAWLGDGYDEEGNDLRLHSAFDLFEKLAVAALNLMNDEEELFKLQWMNRQPELWLDAIADQSPFKNSMWRAVIGLLNLPYWCRAWIFQEVVLSKKLLLCTAGRHFEFELLCATVRPLLLIQYRIQQRRLERPGFLSPSIWSLLGRARDWFNPIDRIRVTRDMQLSTDPAVTNYHERWLSSCMGGILRATNPKDHIYTTLGLTRINMTPHY</sequence>
<protein>
    <submittedName>
        <fullName evidence="2">Heterokaryon incompatibility protein-domain-containing protein</fullName>
    </submittedName>
</protein>
<comment type="caution">
    <text evidence="2">The sequence shown here is derived from an EMBL/GenBank/DDBJ whole genome shotgun (WGS) entry which is preliminary data.</text>
</comment>